<keyword evidence="3" id="KW-1185">Reference proteome</keyword>
<dbReference type="Proteomes" id="UP001108089">
    <property type="component" value="Unassembled WGS sequence"/>
</dbReference>
<sequence length="143" mass="14714">MAKVRAAWTVLALLGVGLAVWAAFGPVGSVSMSCSKSGELYLPNMPTGATCDDPMYSVVGIWPLVQVGALLAAAPSLAAAIMRCSVSWLAVAVLAVLSGFGLGHWSGFWGLLLACIPMTIVALVIALCHTAVATPTQHARPPR</sequence>
<gene>
    <name evidence="2" type="ORF">L1892_22350</name>
</gene>
<comment type="caution">
    <text evidence="2">The sequence shown here is derived from an EMBL/GenBank/DDBJ whole genome shotgun (WGS) entry which is preliminary data.</text>
</comment>
<organism evidence="2 3">
    <name type="scientific">Gordonia tangerina</name>
    <dbReference type="NCBI Taxonomy" id="2911060"/>
    <lineage>
        <taxon>Bacteria</taxon>
        <taxon>Bacillati</taxon>
        <taxon>Actinomycetota</taxon>
        <taxon>Actinomycetes</taxon>
        <taxon>Mycobacteriales</taxon>
        <taxon>Gordoniaceae</taxon>
        <taxon>Gordonia</taxon>
    </lineage>
</organism>
<dbReference type="PROSITE" id="PS51257">
    <property type="entry name" value="PROKAR_LIPOPROTEIN"/>
    <property type="match status" value="1"/>
</dbReference>
<evidence type="ECO:0008006" key="4">
    <source>
        <dbReference type="Google" id="ProtNLM"/>
    </source>
</evidence>
<keyword evidence="1" id="KW-0472">Membrane</keyword>
<evidence type="ECO:0000313" key="3">
    <source>
        <dbReference type="Proteomes" id="UP001108089"/>
    </source>
</evidence>
<accession>A0ABS9DSD3</accession>
<evidence type="ECO:0000313" key="2">
    <source>
        <dbReference type="EMBL" id="MCF3941115.1"/>
    </source>
</evidence>
<keyword evidence="1" id="KW-0812">Transmembrane</keyword>
<protein>
    <recommendedName>
        <fullName evidence="4">Vitamin K epoxide reductase family protein</fullName>
    </recommendedName>
</protein>
<dbReference type="RefSeq" id="WP_235725979.1">
    <property type="nucleotide sequence ID" value="NZ_JAKGCU010000032.1"/>
</dbReference>
<name>A0ABS9DSD3_9ACTN</name>
<feature type="transmembrane region" description="Helical" evidence="1">
    <location>
        <begin position="86"/>
        <end position="105"/>
    </location>
</feature>
<evidence type="ECO:0000256" key="1">
    <source>
        <dbReference type="SAM" id="Phobius"/>
    </source>
</evidence>
<reference evidence="2" key="1">
    <citation type="submission" date="2022-01" db="EMBL/GenBank/DDBJ databases">
        <title>Gordonia xiamenensis sp. nov., isolated from surface seawater in Xiamen.</title>
        <authorList>
            <person name="He Y.F."/>
        </authorList>
    </citation>
    <scope>NUCLEOTIDE SEQUENCE</scope>
    <source>
        <strain evidence="2">GW1C4-4</strain>
    </source>
</reference>
<keyword evidence="1" id="KW-1133">Transmembrane helix</keyword>
<feature type="transmembrane region" description="Helical" evidence="1">
    <location>
        <begin position="111"/>
        <end position="133"/>
    </location>
</feature>
<dbReference type="EMBL" id="JAKGCU010000032">
    <property type="protein sequence ID" value="MCF3941115.1"/>
    <property type="molecule type" value="Genomic_DNA"/>
</dbReference>
<feature type="transmembrane region" description="Helical" evidence="1">
    <location>
        <begin position="55"/>
        <end position="74"/>
    </location>
</feature>
<proteinExistence type="predicted"/>